<dbReference type="CDD" id="cd00448">
    <property type="entry name" value="YjgF_YER057c_UK114_family"/>
    <property type="match status" value="1"/>
</dbReference>
<dbReference type="RefSeq" id="WP_136370949.1">
    <property type="nucleotide sequence ID" value="NZ_SSOB01000020.1"/>
</dbReference>
<dbReference type="Gene3D" id="3.30.1330.40">
    <property type="entry name" value="RutC-like"/>
    <property type="match status" value="1"/>
</dbReference>
<dbReference type="PANTHER" id="PTHR11803:SF39">
    <property type="entry name" value="2-IMINOBUTANOATE_2-IMINOPROPANOATE DEAMINASE"/>
    <property type="match status" value="1"/>
</dbReference>
<accession>A0A4S4BQT0</accession>
<dbReference type="InterPro" id="IPR035959">
    <property type="entry name" value="RutC-like_sf"/>
</dbReference>
<dbReference type="GO" id="GO:0019239">
    <property type="term" value="F:deaminase activity"/>
    <property type="evidence" value="ECO:0007669"/>
    <property type="project" value="TreeGrafter"/>
</dbReference>
<proteinExistence type="predicted"/>
<keyword evidence="2" id="KW-1185">Reference proteome</keyword>
<dbReference type="InterPro" id="IPR006175">
    <property type="entry name" value="YjgF/YER057c/UK114"/>
</dbReference>
<dbReference type="AlphaFoldDB" id="A0A4S4BQT0"/>
<comment type="caution">
    <text evidence="1">The sequence shown here is derived from an EMBL/GenBank/DDBJ whole genome shotgun (WGS) entry which is preliminary data.</text>
</comment>
<evidence type="ECO:0000313" key="2">
    <source>
        <dbReference type="Proteomes" id="UP000310636"/>
    </source>
</evidence>
<dbReference type="GO" id="GO:0005829">
    <property type="term" value="C:cytosol"/>
    <property type="evidence" value="ECO:0007669"/>
    <property type="project" value="TreeGrafter"/>
</dbReference>
<dbReference type="PANTHER" id="PTHR11803">
    <property type="entry name" value="2-IMINOBUTANOATE/2-IMINOPROPANOATE DEAMINASE RIDA"/>
    <property type="match status" value="1"/>
</dbReference>
<dbReference type="Proteomes" id="UP000310636">
    <property type="component" value="Unassembled WGS sequence"/>
</dbReference>
<dbReference type="Pfam" id="PF01042">
    <property type="entry name" value="Ribonuc_L-PSP"/>
    <property type="match status" value="1"/>
</dbReference>
<gene>
    <name evidence="1" type="ORF">E6C55_16705</name>
</gene>
<dbReference type="EMBL" id="SSOB01000020">
    <property type="protein sequence ID" value="THF77304.1"/>
    <property type="molecule type" value="Genomic_DNA"/>
</dbReference>
<name>A0A4S4BQT0_9BACL</name>
<reference evidence="1 2" key="1">
    <citation type="submission" date="2019-04" db="EMBL/GenBank/DDBJ databases">
        <title>Cohnella sp. nov. isolated from preserved vegetables.</title>
        <authorList>
            <person name="Lin S.-Y."/>
            <person name="Hung M.-H."/>
            <person name="Young C.-C."/>
        </authorList>
    </citation>
    <scope>NUCLEOTIDE SEQUENCE [LARGE SCALE GENOMIC DNA]</scope>
    <source>
        <strain evidence="1 2">CC-MHH1044</strain>
    </source>
</reference>
<evidence type="ECO:0000313" key="1">
    <source>
        <dbReference type="EMBL" id="THF77304.1"/>
    </source>
</evidence>
<organism evidence="1 2">
    <name type="scientific">Cohnella fermenti</name>
    <dbReference type="NCBI Taxonomy" id="2565925"/>
    <lineage>
        <taxon>Bacteria</taxon>
        <taxon>Bacillati</taxon>
        <taxon>Bacillota</taxon>
        <taxon>Bacilli</taxon>
        <taxon>Bacillales</taxon>
        <taxon>Paenibacillaceae</taxon>
        <taxon>Cohnella</taxon>
    </lineage>
</organism>
<dbReference type="SUPFAM" id="SSF55298">
    <property type="entry name" value="YjgF-like"/>
    <property type="match status" value="1"/>
</dbReference>
<protein>
    <submittedName>
        <fullName evidence="1">RidA family protein</fullName>
    </submittedName>
</protein>
<sequence>MSECIQAGQAPQFPLPFSHAVRSGDYVYVSGQVGVDPKTLAKDGDTIESQTVRALGNIELILNEAGLTLDHVIKVNAILSKGEDSPGYNKAYASVMKAPYPARTTVHAGIGDYLVEIDVIAHAPSVRGEAR</sequence>
<dbReference type="OrthoDB" id="9803101at2"/>